<evidence type="ECO:0000313" key="8">
    <source>
        <dbReference type="Proteomes" id="UP000054538"/>
    </source>
</evidence>
<keyword evidence="8" id="KW-1185">Reference proteome</keyword>
<dbReference type="Proteomes" id="UP000054538">
    <property type="component" value="Unassembled WGS sequence"/>
</dbReference>
<dbReference type="Pfam" id="PF01554">
    <property type="entry name" value="MatE"/>
    <property type="match status" value="2"/>
</dbReference>
<dbReference type="OrthoDB" id="2126698at2759"/>
<keyword evidence="3 6" id="KW-0812">Transmembrane</keyword>
<dbReference type="GO" id="GO:0015297">
    <property type="term" value="F:antiporter activity"/>
    <property type="evidence" value="ECO:0007669"/>
    <property type="project" value="InterPro"/>
</dbReference>
<dbReference type="GO" id="GO:1990961">
    <property type="term" value="P:xenobiotic detoxification by transmembrane export across the plasma membrane"/>
    <property type="evidence" value="ECO:0007669"/>
    <property type="project" value="InterPro"/>
</dbReference>
<comment type="subcellular location">
    <subcellularLocation>
        <location evidence="1">Membrane</location>
        <topology evidence="1">Multi-pass membrane protein</topology>
    </subcellularLocation>
</comment>
<proteinExistence type="inferred from homology"/>
<evidence type="ECO:0000256" key="4">
    <source>
        <dbReference type="ARBA" id="ARBA00022989"/>
    </source>
</evidence>
<dbReference type="PANTHER" id="PTHR11206">
    <property type="entry name" value="MULTIDRUG RESISTANCE PROTEIN"/>
    <property type="match status" value="1"/>
</dbReference>
<evidence type="ECO:0000256" key="1">
    <source>
        <dbReference type="ARBA" id="ARBA00004141"/>
    </source>
</evidence>
<name>A0A0D0E0J8_9AGAM</name>
<gene>
    <name evidence="7" type="ORF">PAXRUDRAFT_768490</name>
</gene>
<dbReference type="InterPro" id="IPR002528">
    <property type="entry name" value="MATE_fam"/>
</dbReference>
<evidence type="ECO:0008006" key="9">
    <source>
        <dbReference type="Google" id="ProtNLM"/>
    </source>
</evidence>
<dbReference type="NCBIfam" id="TIGR00797">
    <property type="entry name" value="matE"/>
    <property type="match status" value="1"/>
</dbReference>
<dbReference type="HOGENOM" id="CLU_012893_1_2_1"/>
<feature type="transmembrane region" description="Helical" evidence="6">
    <location>
        <begin position="417"/>
        <end position="440"/>
    </location>
</feature>
<dbReference type="InParanoid" id="A0A0D0E0J8"/>
<dbReference type="FunCoup" id="A0A0D0E0J8">
    <property type="interactions" value="117"/>
</dbReference>
<evidence type="ECO:0000256" key="2">
    <source>
        <dbReference type="ARBA" id="ARBA00010199"/>
    </source>
</evidence>
<dbReference type="EMBL" id="KN824961">
    <property type="protein sequence ID" value="KIK96911.1"/>
    <property type="molecule type" value="Genomic_DNA"/>
</dbReference>
<dbReference type="AlphaFoldDB" id="A0A0D0E0J8"/>
<organism evidence="7 8">
    <name type="scientific">Paxillus rubicundulus Ve08.2h10</name>
    <dbReference type="NCBI Taxonomy" id="930991"/>
    <lineage>
        <taxon>Eukaryota</taxon>
        <taxon>Fungi</taxon>
        <taxon>Dikarya</taxon>
        <taxon>Basidiomycota</taxon>
        <taxon>Agaricomycotina</taxon>
        <taxon>Agaricomycetes</taxon>
        <taxon>Agaricomycetidae</taxon>
        <taxon>Boletales</taxon>
        <taxon>Paxilineae</taxon>
        <taxon>Paxillaceae</taxon>
        <taxon>Paxillus</taxon>
    </lineage>
</organism>
<evidence type="ECO:0000256" key="6">
    <source>
        <dbReference type="SAM" id="Phobius"/>
    </source>
</evidence>
<reference evidence="7 8" key="1">
    <citation type="submission" date="2014-04" db="EMBL/GenBank/DDBJ databases">
        <authorList>
            <consortium name="DOE Joint Genome Institute"/>
            <person name="Kuo A."/>
            <person name="Kohler A."/>
            <person name="Jargeat P."/>
            <person name="Nagy L.G."/>
            <person name="Floudas D."/>
            <person name="Copeland A."/>
            <person name="Barry K.W."/>
            <person name="Cichocki N."/>
            <person name="Veneault-Fourrey C."/>
            <person name="LaButti K."/>
            <person name="Lindquist E.A."/>
            <person name="Lipzen A."/>
            <person name="Lundell T."/>
            <person name="Morin E."/>
            <person name="Murat C."/>
            <person name="Sun H."/>
            <person name="Tunlid A."/>
            <person name="Henrissat B."/>
            <person name="Grigoriev I.V."/>
            <person name="Hibbett D.S."/>
            <person name="Martin F."/>
            <person name="Nordberg H.P."/>
            <person name="Cantor M.N."/>
            <person name="Hua S.X."/>
        </authorList>
    </citation>
    <scope>NUCLEOTIDE SEQUENCE [LARGE SCALE GENOMIC DNA]</scope>
    <source>
        <strain evidence="7 8">Ve08.2h10</strain>
    </source>
</reference>
<feature type="transmembrane region" description="Helical" evidence="6">
    <location>
        <begin position="198"/>
        <end position="215"/>
    </location>
</feature>
<dbReference type="GO" id="GO:0042910">
    <property type="term" value="F:xenobiotic transmembrane transporter activity"/>
    <property type="evidence" value="ECO:0007669"/>
    <property type="project" value="InterPro"/>
</dbReference>
<comment type="similarity">
    <text evidence="2">Belongs to the multi antimicrobial extrusion (MATE) (TC 2.A.66.1) family.</text>
</comment>
<feature type="transmembrane region" description="Helical" evidence="6">
    <location>
        <begin position="311"/>
        <end position="334"/>
    </location>
</feature>
<feature type="transmembrane region" description="Helical" evidence="6">
    <location>
        <begin position="42"/>
        <end position="62"/>
    </location>
</feature>
<protein>
    <recommendedName>
        <fullName evidence="9">MATE efflux family protein</fullName>
    </recommendedName>
</protein>
<dbReference type="CDD" id="cd13132">
    <property type="entry name" value="MATE_eukaryotic"/>
    <property type="match status" value="1"/>
</dbReference>
<sequence length="472" mass="51382">MFWEEVKILIKYSLPVFGLVTHVFEHSIIMSSVISIGHISTVALAAATIGFMTANVTGLSVIQGMASALDTVLPSAWTSDQPQLVGLWTQRMTVLQLLVLIPISSIWLNAESLLLLLRQDPGVAKFAGVYLKWASLSLPAYSFNCISRRYFQSQGLFAVPARTIVFVAPINMILNYLLVWGPDSVRLGFIGAPIATSISYNLISIASVIYGLFFVEKTAWHPISTRCFTSLGVLAKLSVGSVGQVASEWWSWELVGRASHSVSLGPVSLATQSVLLSTNSCTYQAPFALGIATSVRIGNLLGEKNAKRAGVAANASILLSIALALFLSGILLTFRKTWGYMFNSDPEIVALVAAVLPLVALVQVCDDSGAVISGILRARGKQVCVTGSWTDMTLDSAYYCLGFPIGLWLAFEQDLRLYGLWWGLNIAILWQASISSYLCITTDWQKEVDKVIARLAVDKACQHQWADEEHAH</sequence>
<accession>A0A0D0E0J8</accession>
<dbReference type="InterPro" id="IPR045069">
    <property type="entry name" value="MATE_euk"/>
</dbReference>
<evidence type="ECO:0000256" key="5">
    <source>
        <dbReference type="ARBA" id="ARBA00023136"/>
    </source>
</evidence>
<dbReference type="STRING" id="930991.A0A0D0E0J8"/>
<keyword evidence="4 6" id="KW-1133">Transmembrane helix</keyword>
<feature type="transmembrane region" description="Helical" evidence="6">
    <location>
        <begin position="396"/>
        <end position="411"/>
    </location>
</feature>
<feature type="transmembrane region" description="Helical" evidence="6">
    <location>
        <begin position="12"/>
        <end position="36"/>
    </location>
</feature>
<evidence type="ECO:0000313" key="7">
    <source>
        <dbReference type="EMBL" id="KIK96911.1"/>
    </source>
</evidence>
<reference evidence="8" key="2">
    <citation type="submission" date="2015-01" db="EMBL/GenBank/DDBJ databases">
        <title>Evolutionary Origins and Diversification of the Mycorrhizal Mutualists.</title>
        <authorList>
            <consortium name="DOE Joint Genome Institute"/>
            <consortium name="Mycorrhizal Genomics Consortium"/>
            <person name="Kohler A."/>
            <person name="Kuo A."/>
            <person name="Nagy L.G."/>
            <person name="Floudas D."/>
            <person name="Copeland A."/>
            <person name="Barry K.W."/>
            <person name="Cichocki N."/>
            <person name="Veneault-Fourrey C."/>
            <person name="LaButti K."/>
            <person name="Lindquist E.A."/>
            <person name="Lipzen A."/>
            <person name="Lundell T."/>
            <person name="Morin E."/>
            <person name="Murat C."/>
            <person name="Riley R."/>
            <person name="Ohm R."/>
            <person name="Sun H."/>
            <person name="Tunlid A."/>
            <person name="Henrissat B."/>
            <person name="Grigoriev I.V."/>
            <person name="Hibbett D.S."/>
            <person name="Martin F."/>
        </authorList>
    </citation>
    <scope>NUCLEOTIDE SEQUENCE [LARGE SCALE GENOMIC DNA]</scope>
    <source>
        <strain evidence="8">Ve08.2h10</strain>
    </source>
</reference>
<feature type="transmembrane region" description="Helical" evidence="6">
    <location>
        <begin position="354"/>
        <end position="376"/>
    </location>
</feature>
<evidence type="ECO:0000256" key="3">
    <source>
        <dbReference type="ARBA" id="ARBA00022692"/>
    </source>
</evidence>
<feature type="transmembrane region" description="Helical" evidence="6">
    <location>
        <begin position="155"/>
        <end position="178"/>
    </location>
</feature>
<keyword evidence="5 6" id="KW-0472">Membrane</keyword>
<feature type="transmembrane region" description="Helical" evidence="6">
    <location>
        <begin position="97"/>
        <end position="117"/>
    </location>
</feature>
<dbReference type="GO" id="GO:0016020">
    <property type="term" value="C:membrane"/>
    <property type="evidence" value="ECO:0007669"/>
    <property type="project" value="UniProtKB-SubCell"/>
</dbReference>